<keyword evidence="2" id="KW-1185">Reference proteome</keyword>
<dbReference type="Proteomes" id="UP000775872">
    <property type="component" value="Unassembled WGS sequence"/>
</dbReference>
<dbReference type="EMBL" id="CABFOC020000007">
    <property type="protein sequence ID" value="CAH0044989.1"/>
    <property type="molecule type" value="Genomic_DNA"/>
</dbReference>
<organism evidence="1 2">
    <name type="scientific">Clonostachys solani</name>
    <dbReference type="NCBI Taxonomy" id="160281"/>
    <lineage>
        <taxon>Eukaryota</taxon>
        <taxon>Fungi</taxon>
        <taxon>Dikarya</taxon>
        <taxon>Ascomycota</taxon>
        <taxon>Pezizomycotina</taxon>
        <taxon>Sordariomycetes</taxon>
        <taxon>Hypocreomycetidae</taxon>
        <taxon>Hypocreales</taxon>
        <taxon>Bionectriaceae</taxon>
        <taxon>Clonostachys</taxon>
    </lineage>
</organism>
<comment type="caution">
    <text evidence="1">The sequence shown here is derived from an EMBL/GenBank/DDBJ whole genome shotgun (WGS) entry which is preliminary data.</text>
</comment>
<gene>
    <name evidence="1" type="ORF">CSOL1703_00010731</name>
</gene>
<protein>
    <recommendedName>
        <fullName evidence="3">F-box domain-containing protein</fullName>
    </recommendedName>
</protein>
<dbReference type="OrthoDB" id="3481585at2759"/>
<evidence type="ECO:0000313" key="2">
    <source>
        <dbReference type="Proteomes" id="UP000775872"/>
    </source>
</evidence>
<sequence>MSPSHFSTPCLPGLPSELVIAIGRLLDPIGLVSLSQSSTLFRRLIPLQKRQLVERLLALECTEEHGGGAPTLRVRDQTLEPAFSEEEWGNYRWACSSCLRLLPHIHFDNRSILRLQNRKPIAGSPAAEPVSTWEPSLRGKAWGRKAWQPISNEERRVRLRYRLAIHPFETFYPPFLHRWTVEELRDAGMRGFDYVDDDAYQCMSQGLKNAIFDSNLFEIELATSGSKRYNRMCNECRFQSGQLRVQLGDRRGTTATPIMHSRQVHFASAHDRFFPGLPEHLGMPEPQFYLPIGEIGKVGEVFVMGPVGLYSRPWTMYMVRCPDCERWQEVRAFRLGGYSAWWNPNLDAQLWNNEALSIEDLHEIICNGCYARKYGKLALGTLLADFVEWVICENARRYLEAQLCWGWFALEQVVTRLPSEYRQQVRLILRNVNHRRNRSWEGEDFSYMDIANLKLRHMDFVNVVNQGLAASDNEAVRHLFSDFWFSTWYYVYDRLETQWLWMSAYVVEAREKPEVLAEWALSRDPAAFT</sequence>
<reference evidence="1" key="1">
    <citation type="submission" date="2021-10" db="EMBL/GenBank/DDBJ databases">
        <authorList>
            <person name="Piombo E."/>
        </authorList>
    </citation>
    <scope>NUCLEOTIDE SEQUENCE</scope>
</reference>
<dbReference type="AlphaFoldDB" id="A0A9N9W7H1"/>
<proteinExistence type="predicted"/>
<name>A0A9N9W7H1_9HYPO</name>
<evidence type="ECO:0000313" key="1">
    <source>
        <dbReference type="EMBL" id="CAH0044989.1"/>
    </source>
</evidence>
<evidence type="ECO:0008006" key="3">
    <source>
        <dbReference type="Google" id="ProtNLM"/>
    </source>
</evidence>
<accession>A0A9N9W7H1</accession>